<organism evidence="2 3">
    <name type="scientific">Pholiota conissans</name>
    <dbReference type="NCBI Taxonomy" id="109636"/>
    <lineage>
        <taxon>Eukaryota</taxon>
        <taxon>Fungi</taxon>
        <taxon>Dikarya</taxon>
        <taxon>Basidiomycota</taxon>
        <taxon>Agaricomycotina</taxon>
        <taxon>Agaricomycetes</taxon>
        <taxon>Agaricomycetidae</taxon>
        <taxon>Agaricales</taxon>
        <taxon>Agaricineae</taxon>
        <taxon>Strophariaceae</taxon>
        <taxon>Pholiota</taxon>
    </lineage>
</organism>
<evidence type="ECO:0000256" key="1">
    <source>
        <dbReference type="SAM" id="MobiDB-lite"/>
    </source>
</evidence>
<feature type="compositionally biased region" description="Low complexity" evidence="1">
    <location>
        <begin position="866"/>
        <end position="898"/>
    </location>
</feature>
<feature type="compositionally biased region" description="Low complexity" evidence="1">
    <location>
        <begin position="271"/>
        <end position="281"/>
    </location>
</feature>
<gene>
    <name evidence="2" type="ORF">BDN70DRAFT_858180</name>
</gene>
<dbReference type="Proteomes" id="UP000807469">
    <property type="component" value="Unassembled WGS sequence"/>
</dbReference>
<feature type="region of interest" description="Disordered" evidence="1">
    <location>
        <begin position="1"/>
        <end position="137"/>
    </location>
</feature>
<protein>
    <submittedName>
        <fullName evidence="2">Uncharacterized protein</fullName>
    </submittedName>
</protein>
<evidence type="ECO:0000313" key="3">
    <source>
        <dbReference type="Proteomes" id="UP000807469"/>
    </source>
</evidence>
<feature type="compositionally biased region" description="Polar residues" evidence="1">
    <location>
        <begin position="350"/>
        <end position="361"/>
    </location>
</feature>
<dbReference type="OrthoDB" id="3357948at2759"/>
<feature type="compositionally biased region" description="Polar residues" evidence="1">
    <location>
        <begin position="1031"/>
        <end position="1040"/>
    </location>
</feature>
<dbReference type="AlphaFoldDB" id="A0A9P5Z2F2"/>
<feature type="region of interest" description="Disordered" evidence="1">
    <location>
        <begin position="598"/>
        <end position="634"/>
    </location>
</feature>
<feature type="region of interest" description="Disordered" evidence="1">
    <location>
        <begin position="559"/>
        <end position="580"/>
    </location>
</feature>
<feature type="compositionally biased region" description="Acidic residues" evidence="1">
    <location>
        <begin position="338"/>
        <end position="349"/>
    </location>
</feature>
<feature type="compositionally biased region" description="Basic and acidic residues" evidence="1">
    <location>
        <begin position="382"/>
        <end position="392"/>
    </location>
</feature>
<feature type="region of interest" description="Disordered" evidence="1">
    <location>
        <begin position="1016"/>
        <end position="1047"/>
    </location>
</feature>
<feature type="region of interest" description="Disordered" evidence="1">
    <location>
        <begin position="163"/>
        <end position="392"/>
    </location>
</feature>
<accession>A0A9P5Z2F2</accession>
<feature type="compositionally biased region" description="Basic and acidic residues" evidence="1">
    <location>
        <begin position="102"/>
        <end position="114"/>
    </location>
</feature>
<feature type="compositionally biased region" description="Polar residues" evidence="1">
    <location>
        <begin position="899"/>
        <end position="909"/>
    </location>
</feature>
<feature type="compositionally biased region" description="Basic and acidic residues" evidence="1">
    <location>
        <begin position="24"/>
        <end position="53"/>
    </location>
</feature>
<reference evidence="2" key="1">
    <citation type="submission" date="2020-11" db="EMBL/GenBank/DDBJ databases">
        <authorList>
            <consortium name="DOE Joint Genome Institute"/>
            <person name="Ahrendt S."/>
            <person name="Riley R."/>
            <person name="Andreopoulos W."/>
            <person name="Labutti K."/>
            <person name="Pangilinan J."/>
            <person name="Ruiz-Duenas F.J."/>
            <person name="Barrasa J.M."/>
            <person name="Sanchez-Garcia M."/>
            <person name="Camarero S."/>
            <person name="Miyauchi S."/>
            <person name="Serrano A."/>
            <person name="Linde D."/>
            <person name="Babiker R."/>
            <person name="Drula E."/>
            <person name="Ayuso-Fernandez I."/>
            <person name="Pacheco R."/>
            <person name="Padilla G."/>
            <person name="Ferreira P."/>
            <person name="Barriuso J."/>
            <person name="Kellner H."/>
            <person name="Castanera R."/>
            <person name="Alfaro M."/>
            <person name="Ramirez L."/>
            <person name="Pisabarro A.G."/>
            <person name="Kuo A."/>
            <person name="Tritt A."/>
            <person name="Lipzen A."/>
            <person name="He G."/>
            <person name="Yan M."/>
            <person name="Ng V."/>
            <person name="Cullen D."/>
            <person name="Martin F."/>
            <person name="Rosso M.-N."/>
            <person name="Henrissat B."/>
            <person name="Hibbett D."/>
            <person name="Martinez A.T."/>
            <person name="Grigoriev I.V."/>
        </authorList>
    </citation>
    <scope>NUCLEOTIDE SEQUENCE</scope>
    <source>
        <strain evidence="2">CIRM-BRFM 674</strain>
    </source>
</reference>
<feature type="compositionally biased region" description="Polar residues" evidence="1">
    <location>
        <begin position="283"/>
        <end position="292"/>
    </location>
</feature>
<proteinExistence type="predicted"/>
<feature type="compositionally biased region" description="Basic residues" evidence="1">
    <location>
        <begin position="1019"/>
        <end position="1030"/>
    </location>
</feature>
<feature type="compositionally biased region" description="Polar residues" evidence="1">
    <location>
        <begin position="115"/>
        <end position="136"/>
    </location>
</feature>
<feature type="compositionally biased region" description="Basic and acidic residues" evidence="1">
    <location>
        <begin position="928"/>
        <end position="943"/>
    </location>
</feature>
<sequence>MLQKKRGNAKSKSDENQLSPTPDNLHHELAVYRPQHQEDNSSMQREPKNERQSALRHRQTIGHSLQGPVEFESRTAGTPKLAGSSSHRALVNNVPERPGSMGKDHSYRDADEAKSFQSAPNRTLSPASPSRVSPLSTPKMEYKIDPYMYTENNLNTFSFGTAPSTRLSSSSSQLFDPPSRPRDEADSDSVVLNPDTTPRASVVGSMLHRTHPSHASRLDVWPSLPRHRKPERGIRAAEKFRDADSDAASTVDTSSASASVSSLTRPRGKSSRSASEISGRSDATPQTLANDLTSDEEMDGRHPFSPSALRSSNPGEFRDREQGSLSHFSEEDFGNCNDDFDHDDVEIDPSNDTSSRSSYLNIGQPERRSSVARDIPNAQGNKADKYGRRPSRSMEELSAFSFSNDAGLSRGGHRVDERSLAIAPASVPESHGDLRKKSIQRDKDLPPILSSPSMASGSSFNLNTSTAITNNSASSNDLQWMQTYGANGLVAFDSSDMSDIVGEGNIDGRRLSYTALRKGSNATYSCQSTASSDDIFIKRALGWGGNTFNRRRHMWMFEREKNREPDDSTTAFPSDGGKARSSVSTLFSSRASTSDGAELSSTVSRTSFVDKSSDKDKDKSGKEKGSERDKPSKELWRGMALDSEEIWHNGAIGKFKILRINVISNEPGKPLKQRLNITFMRTPYIYNSTQSEHFLDGPAITVHKHSKAGAFSISRHFRPRPAVGPNSTMPSLRSRTSSSTIGTPAETDGRKKSNTMILLASRRGQYDYTSTNTTRNLESHGLLGKSGRTSPNDIGRMRKIYERDERPRKEKERKREREKRDKGKEKEHSKRKAVEPSSKAFIGGKNNSKSRATLPLERSLPNSSEGSAGSTANPTSSSGSNGPFSSSSSSTAYETTSSDRTLTHNSYQSHPRKGGAYDIDQDIDDSSDERLKYPARTPRREADGSLPTAQHEKPSRRLFGWGKSRGTDRHGIRVNPLGPTTLPRSNSETGKSLVDNVNTSFRDLGLLPAIGEIKDSAHQQKHKHRDRKPSKQVQCPTAQTRADPFENVPTDAPYMLLPLWPGETDHVSAKIFPFTPATIPVSERQYLMVYYKTSHSANPEQIRSHDIPSNSGDHERSIFLNSFHISARIVAYHDFQGSGIHLPDVGLAVSGRLEEAYMTRPNVPPLELDDCVIGMCHSRENGIEFLPHGFEKLGLVSQVLNTRSVTEPHDMEDDRSSNSMVMVLTPMGRAVMEMAWLGGIAVTSFDPNL</sequence>
<dbReference type="EMBL" id="MU155209">
    <property type="protein sequence ID" value="KAF9479606.1"/>
    <property type="molecule type" value="Genomic_DNA"/>
</dbReference>
<keyword evidence="3" id="KW-1185">Reference proteome</keyword>
<evidence type="ECO:0000313" key="2">
    <source>
        <dbReference type="EMBL" id="KAF9479606.1"/>
    </source>
</evidence>
<feature type="compositionally biased region" description="Polar residues" evidence="1">
    <location>
        <begin position="767"/>
        <end position="776"/>
    </location>
</feature>
<feature type="compositionally biased region" description="Polar residues" evidence="1">
    <location>
        <begin position="982"/>
        <end position="993"/>
    </location>
</feature>
<feature type="compositionally biased region" description="Low complexity" evidence="1">
    <location>
        <begin position="246"/>
        <end position="262"/>
    </location>
</feature>
<feature type="compositionally biased region" description="Basic and acidic residues" evidence="1">
    <location>
        <begin position="611"/>
        <end position="634"/>
    </location>
</feature>
<feature type="compositionally biased region" description="Polar residues" evidence="1">
    <location>
        <begin position="725"/>
        <end position="742"/>
    </location>
</feature>
<comment type="caution">
    <text evidence="2">The sequence shown here is derived from an EMBL/GenBank/DDBJ whole genome shotgun (WGS) entry which is preliminary data.</text>
</comment>
<feature type="compositionally biased region" description="Basic and acidic residues" evidence="1">
    <location>
        <begin position="795"/>
        <end position="834"/>
    </location>
</feature>
<feature type="region of interest" description="Disordered" evidence="1">
    <location>
        <begin position="717"/>
        <end position="993"/>
    </location>
</feature>
<feature type="compositionally biased region" description="Basic and acidic residues" evidence="1">
    <location>
        <begin position="231"/>
        <end position="244"/>
    </location>
</feature>
<name>A0A9P5Z2F2_9AGAR</name>
<feature type="compositionally biased region" description="Polar residues" evidence="1">
    <location>
        <begin position="598"/>
        <end position="609"/>
    </location>
</feature>